<name>A0AAE0Y868_9GAST</name>
<organism evidence="1 2">
    <name type="scientific">Elysia crispata</name>
    <name type="common">lettuce slug</name>
    <dbReference type="NCBI Taxonomy" id="231223"/>
    <lineage>
        <taxon>Eukaryota</taxon>
        <taxon>Metazoa</taxon>
        <taxon>Spiralia</taxon>
        <taxon>Lophotrochozoa</taxon>
        <taxon>Mollusca</taxon>
        <taxon>Gastropoda</taxon>
        <taxon>Heterobranchia</taxon>
        <taxon>Euthyneura</taxon>
        <taxon>Panpulmonata</taxon>
        <taxon>Sacoglossa</taxon>
        <taxon>Placobranchoidea</taxon>
        <taxon>Plakobranchidae</taxon>
        <taxon>Elysia</taxon>
    </lineage>
</organism>
<evidence type="ECO:0000313" key="2">
    <source>
        <dbReference type="Proteomes" id="UP001283361"/>
    </source>
</evidence>
<dbReference type="Proteomes" id="UP001283361">
    <property type="component" value="Unassembled WGS sequence"/>
</dbReference>
<dbReference type="AlphaFoldDB" id="A0AAE0Y868"/>
<dbReference type="EMBL" id="JAWDGP010006844">
    <property type="protein sequence ID" value="KAK3734646.1"/>
    <property type="molecule type" value="Genomic_DNA"/>
</dbReference>
<accession>A0AAE0Y868</accession>
<keyword evidence="2" id="KW-1185">Reference proteome</keyword>
<sequence length="83" mass="9494">MFFNHVRVSTLEGEKCSRIGKKGQADVELEIRQDPSLKAPSLYTGDSRKQWREWTPPTRHRCSEELVGGVPRLLQVPAIMESE</sequence>
<comment type="caution">
    <text evidence="1">The sequence shown here is derived from an EMBL/GenBank/DDBJ whole genome shotgun (WGS) entry which is preliminary data.</text>
</comment>
<reference evidence="1" key="1">
    <citation type="journal article" date="2023" name="G3 (Bethesda)">
        <title>A reference genome for the long-term kleptoplast-retaining sea slug Elysia crispata morphotype clarki.</title>
        <authorList>
            <person name="Eastman K.E."/>
            <person name="Pendleton A.L."/>
            <person name="Shaikh M.A."/>
            <person name="Suttiyut T."/>
            <person name="Ogas R."/>
            <person name="Tomko P."/>
            <person name="Gavelis G."/>
            <person name="Widhalm J.R."/>
            <person name="Wisecaver J.H."/>
        </authorList>
    </citation>
    <scope>NUCLEOTIDE SEQUENCE</scope>
    <source>
        <strain evidence="1">ECLA1</strain>
    </source>
</reference>
<evidence type="ECO:0000313" key="1">
    <source>
        <dbReference type="EMBL" id="KAK3734646.1"/>
    </source>
</evidence>
<proteinExistence type="predicted"/>
<protein>
    <submittedName>
        <fullName evidence="1">Uncharacterized protein</fullName>
    </submittedName>
</protein>
<gene>
    <name evidence="1" type="ORF">RRG08_003553</name>
</gene>